<comment type="subcellular location">
    <subcellularLocation>
        <location evidence="1">Membrane</location>
        <topology evidence="1">Multi-pass membrane protein</topology>
    </subcellularLocation>
</comment>
<feature type="domain" description="Peptidase S54 rhomboid" evidence="8">
    <location>
        <begin position="136"/>
        <end position="273"/>
    </location>
</feature>
<dbReference type="Pfam" id="PF01694">
    <property type="entry name" value="Rhomboid"/>
    <property type="match status" value="1"/>
</dbReference>
<dbReference type="PANTHER" id="PTHR43731:SF14">
    <property type="entry name" value="PRESENILIN-ASSOCIATED RHOMBOID-LIKE PROTEIN, MITOCHONDRIAL"/>
    <property type="match status" value="1"/>
</dbReference>
<evidence type="ECO:0000259" key="9">
    <source>
        <dbReference type="Pfam" id="PF12122"/>
    </source>
</evidence>
<name>A0A2M8S4S0_9PAST</name>
<dbReference type="Pfam" id="PF12122">
    <property type="entry name" value="Rhomboid_N"/>
    <property type="match status" value="1"/>
</dbReference>
<feature type="transmembrane region" description="Helical" evidence="7">
    <location>
        <begin position="175"/>
        <end position="191"/>
    </location>
</feature>
<keyword evidence="4" id="KW-0378">Hydrolase</keyword>
<dbReference type="PANTHER" id="PTHR43731">
    <property type="entry name" value="RHOMBOID PROTEASE"/>
    <property type="match status" value="1"/>
</dbReference>
<evidence type="ECO:0000259" key="8">
    <source>
        <dbReference type="Pfam" id="PF01694"/>
    </source>
</evidence>
<organism evidence="10 11">
    <name type="scientific">Conservatibacter flavescens</name>
    <dbReference type="NCBI Taxonomy" id="28161"/>
    <lineage>
        <taxon>Bacteria</taxon>
        <taxon>Pseudomonadati</taxon>
        <taxon>Pseudomonadota</taxon>
        <taxon>Gammaproteobacteria</taxon>
        <taxon>Pasteurellales</taxon>
        <taxon>Pasteurellaceae</taxon>
        <taxon>Conservatibacter</taxon>
    </lineage>
</organism>
<comment type="similarity">
    <text evidence="2">Belongs to the peptidase S54 family.</text>
</comment>
<evidence type="ECO:0000256" key="5">
    <source>
        <dbReference type="ARBA" id="ARBA00022989"/>
    </source>
</evidence>
<feature type="transmembrane region" description="Helical" evidence="7">
    <location>
        <begin position="255"/>
        <end position="275"/>
    </location>
</feature>
<dbReference type="RefSeq" id="WP_100288010.1">
    <property type="nucleotide sequence ID" value="NZ_PHHA01000003.1"/>
</dbReference>
<dbReference type="SUPFAM" id="SSF144091">
    <property type="entry name" value="Rhomboid-like"/>
    <property type="match status" value="1"/>
</dbReference>
<dbReference type="AlphaFoldDB" id="A0A2M8S4S0"/>
<feature type="transmembrane region" description="Helical" evidence="7">
    <location>
        <begin position="91"/>
        <end position="118"/>
    </location>
</feature>
<reference evidence="10 11" key="1">
    <citation type="submission" date="2017-11" db="EMBL/GenBank/DDBJ databases">
        <title>Reclassification of Bisgaard taxon 7 as Conservatibacter flavescens gen. nov., sp. nov.</title>
        <authorList>
            <person name="Christensen H."/>
        </authorList>
    </citation>
    <scope>NUCLEOTIDE SEQUENCE [LARGE SCALE GENOMIC DNA]</scope>
    <source>
        <strain evidence="10 11">7_4</strain>
    </source>
</reference>
<evidence type="ECO:0000256" key="4">
    <source>
        <dbReference type="ARBA" id="ARBA00022801"/>
    </source>
</evidence>
<keyword evidence="3 7" id="KW-0812">Transmembrane</keyword>
<feature type="domain" description="Peptidase S54 GlpG peptidase N-terminal" evidence="9">
    <location>
        <begin position="15"/>
        <end position="79"/>
    </location>
</feature>
<evidence type="ECO:0000256" key="7">
    <source>
        <dbReference type="SAM" id="Phobius"/>
    </source>
</evidence>
<dbReference type="InterPro" id="IPR022764">
    <property type="entry name" value="Peptidase_S54_rhomboid_dom"/>
</dbReference>
<dbReference type="EMBL" id="PHHA01000003">
    <property type="protein sequence ID" value="PJG86078.1"/>
    <property type="molecule type" value="Genomic_DNA"/>
</dbReference>
<comment type="caution">
    <text evidence="10">The sequence shown here is derived from an EMBL/GenBank/DDBJ whole genome shotgun (WGS) entry which is preliminary data.</text>
</comment>
<protein>
    <submittedName>
        <fullName evidence="10">GlpG protein</fullName>
    </submittedName>
</protein>
<evidence type="ECO:0000313" key="10">
    <source>
        <dbReference type="EMBL" id="PJG86078.1"/>
    </source>
</evidence>
<evidence type="ECO:0000256" key="6">
    <source>
        <dbReference type="ARBA" id="ARBA00023136"/>
    </source>
</evidence>
<dbReference type="OrthoDB" id="9778341at2"/>
<dbReference type="GO" id="GO:0016020">
    <property type="term" value="C:membrane"/>
    <property type="evidence" value="ECO:0007669"/>
    <property type="project" value="UniProtKB-SubCell"/>
</dbReference>
<dbReference type="GO" id="GO:0004252">
    <property type="term" value="F:serine-type endopeptidase activity"/>
    <property type="evidence" value="ECO:0007669"/>
    <property type="project" value="InterPro"/>
</dbReference>
<proteinExistence type="inferred from homology"/>
<evidence type="ECO:0000256" key="2">
    <source>
        <dbReference type="ARBA" id="ARBA00009045"/>
    </source>
</evidence>
<dbReference type="InterPro" id="IPR022732">
    <property type="entry name" value="Peptidase_S54_GlpG_N"/>
</dbReference>
<evidence type="ECO:0000313" key="11">
    <source>
        <dbReference type="Proteomes" id="UP000229329"/>
    </source>
</evidence>
<keyword evidence="11" id="KW-1185">Reference proteome</keyword>
<feature type="transmembrane region" description="Helical" evidence="7">
    <location>
        <begin position="197"/>
        <end position="216"/>
    </location>
</feature>
<dbReference type="Gene3D" id="1.20.1540.10">
    <property type="entry name" value="Rhomboid-like"/>
    <property type="match status" value="1"/>
</dbReference>
<dbReference type="Proteomes" id="UP000229329">
    <property type="component" value="Unassembled WGS sequence"/>
</dbReference>
<feature type="transmembrane region" description="Helical" evidence="7">
    <location>
        <begin position="228"/>
        <end position="249"/>
    </location>
</feature>
<evidence type="ECO:0000256" key="3">
    <source>
        <dbReference type="ARBA" id="ARBA00022692"/>
    </source>
</evidence>
<keyword evidence="6 7" id="KW-0472">Membrane</keyword>
<dbReference type="InterPro" id="IPR035952">
    <property type="entry name" value="Rhomboid-like_sf"/>
</dbReference>
<keyword evidence="5 7" id="KW-1133">Transmembrane helix</keyword>
<dbReference type="InterPro" id="IPR050925">
    <property type="entry name" value="Rhomboid_protease_S54"/>
</dbReference>
<evidence type="ECO:0000256" key="1">
    <source>
        <dbReference type="ARBA" id="ARBA00004141"/>
    </source>
</evidence>
<accession>A0A2M8S4S0</accession>
<sequence length="280" mass="31731">MQHLFSSEILQFPYYFRDYIRVKYQEELHITKDEKGIHVYLDDNSPHFDAIMQEKTLFLREPFAERYEQASWQGGDTQTMTPHKTPMLRSLALPVSGWFTWLIAFLCVGVYGLTWIMSPDEVFSWLHYPAYFSQDREIWRYVSHGIVHFSFLHLLLNLTWWLYLGNIIEKQRGTLILAVLFVASAIGSGVAQNMVSGPAFLGLSGVAYALGGYVFIVDKWARHKIFQLPAGFGMMLIVGIALGFAGPLVNVSIGNTAHITGLIIGIVIGAISLPLDRNLR</sequence>
<gene>
    <name evidence="10" type="ORF">CVP05_02605</name>
</gene>
<feature type="transmembrane region" description="Helical" evidence="7">
    <location>
        <begin position="138"/>
        <end position="163"/>
    </location>
</feature>